<evidence type="ECO:0000313" key="1">
    <source>
        <dbReference type="EMBL" id="PKY43577.1"/>
    </source>
</evidence>
<reference evidence="1 2" key="1">
    <citation type="submission" date="2015-10" db="EMBL/GenBank/DDBJ databases">
        <title>Genome analyses suggest a sexual origin of heterokaryosis in a supposedly ancient asexual fungus.</title>
        <authorList>
            <person name="Ropars J."/>
            <person name="Sedzielewska K."/>
            <person name="Noel J."/>
            <person name="Charron P."/>
            <person name="Farinelli L."/>
            <person name="Marton T."/>
            <person name="Kruger M."/>
            <person name="Pelin A."/>
            <person name="Brachmann A."/>
            <person name="Corradi N."/>
        </authorList>
    </citation>
    <scope>NUCLEOTIDE SEQUENCE [LARGE SCALE GENOMIC DNA]</scope>
    <source>
        <strain evidence="1 2">A4</strain>
    </source>
</reference>
<keyword evidence="2" id="KW-1185">Reference proteome</keyword>
<evidence type="ECO:0000313" key="2">
    <source>
        <dbReference type="Proteomes" id="UP000234323"/>
    </source>
</evidence>
<sequence length="273" mass="31536">MRKIMDDVGLRNIVLLDEDFQSLESIPYDALEWEMNIAEDQQMDDVVTWFKNALNLPREFYIMDVHTQKNHQRYLQGAGVTLTGGTDISIGPSGTPCVWIETKKEVEGFNEGQAMGGLFLIDKLYPTKAMTVLTDCNDYWNIYYFMTTEDKKQHIVKCDISNRGVALAIIKEFVLQEGSFFNELVGKSITYDVKLPEPLKKKAKFLDHISEVSEDRMSDMVGDMSEQELFNMTVRKRLMLVRDFCRLDEQPQVDQLIGQFSDNYENPPSMMFT</sequence>
<name>A0A2I1GAB5_9GLOM</name>
<dbReference type="AlphaFoldDB" id="A0A2I1GAB5"/>
<protein>
    <submittedName>
        <fullName evidence="1">Uncharacterized protein</fullName>
    </submittedName>
</protein>
<dbReference type="VEuPathDB" id="FungiDB:FUN_015672"/>
<dbReference type="Proteomes" id="UP000234323">
    <property type="component" value="Unassembled WGS sequence"/>
</dbReference>
<dbReference type="EMBL" id="LLXI01000261">
    <property type="protein sequence ID" value="PKY43577.1"/>
    <property type="molecule type" value="Genomic_DNA"/>
</dbReference>
<accession>A0A2I1GAB5</accession>
<dbReference type="VEuPathDB" id="FungiDB:RhiirA1_68175"/>
<gene>
    <name evidence="1" type="ORF">RhiirA4_121347</name>
</gene>
<dbReference type="VEuPathDB" id="FungiDB:RhiirFUN_012957"/>
<comment type="caution">
    <text evidence="1">The sequence shown here is derived from an EMBL/GenBank/DDBJ whole genome shotgun (WGS) entry which is preliminary data.</text>
</comment>
<organism evidence="1 2">
    <name type="scientific">Rhizophagus irregularis</name>
    <dbReference type="NCBI Taxonomy" id="588596"/>
    <lineage>
        <taxon>Eukaryota</taxon>
        <taxon>Fungi</taxon>
        <taxon>Fungi incertae sedis</taxon>
        <taxon>Mucoromycota</taxon>
        <taxon>Glomeromycotina</taxon>
        <taxon>Glomeromycetes</taxon>
        <taxon>Glomerales</taxon>
        <taxon>Glomeraceae</taxon>
        <taxon>Rhizophagus</taxon>
    </lineage>
</organism>
<proteinExistence type="predicted"/>